<evidence type="ECO:0000259" key="10">
    <source>
        <dbReference type="PROSITE" id="PS50052"/>
    </source>
</evidence>
<gene>
    <name evidence="9 11" type="primary">gmk</name>
    <name evidence="11" type="ORF">IFJ97_01195</name>
</gene>
<dbReference type="NCBIfam" id="TIGR03263">
    <property type="entry name" value="guanyl_kin"/>
    <property type="match status" value="1"/>
</dbReference>
<dbReference type="SMART" id="SM00072">
    <property type="entry name" value="GuKc"/>
    <property type="match status" value="1"/>
</dbReference>
<dbReference type="GO" id="GO:0004385">
    <property type="term" value="F:GMP kinase activity"/>
    <property type="evidence" value="ECO:0007669"/>
    <property type="project" value="UniProtKB-UniRule"/>
</dbReference>
<dbReference type="CDD" id="cd00071">
    <property type="entry name" value="GMPK"/>
    <property type="match status" value="1"/>
</dbReference>
<reference evidence="11 12" key="1">
    <citation type="submission" date="2020-08" db="EMBL/GenBank/DDBJ databases">
        <title>Acidobacteriota in marine sediments use diverse sulfur dissimilation pathways.</title>
        <authorList>
            <person name="Wasmund K."/>
        </authorList>
    </citation>
    <scope>NUCLEOTIDE SEQUENCE [LARGE SCALE GENOMIC DNA]</scope>
    <source>
        <strain evidence="11">MAG AM3-A</strain>
    </source>
</reference>
<dbReference type="EMBL" id="JACXWA010000014">
    <property type="protein sequence ID" value="MBD3869958.1"/>
    <property type="molecule type" value="Genomic_DNA"/>
</dbReference>
<keyword evidence="9" id="KW-0963">Cytoplasm</keyword>
<evidence type="ECO:0000256" key="2">
    <source>
        <dbReference type="ARBA" id="ARBA00012961"/>
    </source>
</evidence>
<dbReference type="InterPro" id="IPR027417">
    <property type="entry name" value="P-loop_NTPase"/>
</dbReference>
<keyword evidence="7 9" id="KW-0067">ATP-binding</keyword>
<keyword evidence="5 9" id="KW-0547">Nucleotide-binding</keyword>
<evidence type="ECO:0000256" key="4">
    <source>
        <dbReference type="ARBA" id="ARBA00022679"/>
    </source>
</evidence>
<evidence type="ECO:0000256" key="5">
    <source>
        <dbReference type="ARBA" id="ARBA00022741"/>
    </source>
</evidence>
<feature type="domain" description="Guanylate kinase-like" evidence="10">
    <location>
        <begin position="8"/>
        <end position="190"/>
    </location>
</feature>
<dbReference type="SUPFAM" id="SSF52540">
    <property type="entry name" value="P-loop containing nucleoside triphosphate hydrolases"/>
    <property type="match status" value="1"/>
</dbReference>
<feature type="binding site" evidence="9">
    <location>
        <begin position="15"/>
        <end position="22"/>
    </location>
    <ligand>
        <name>ATP</name>
        <dbReference type="ChEBI" id="CHEBI:30616"/>
    </ligand>
</feature>
<organism evidence="11 12">
    <name type="scientific">Candidatus Sulfomarinibacter kjeldsenii</name>
    <dbReference type="NCBI Taxonomy" id="2885994"/>
    <lineage>
        <taxon>Bacteria</taxon>
        <taxon>Pseudomonadati</taxon>
        <taxon>Acidobacteriota</taxon>
        <taxon>Thermoanaerobaculia</taxon>
        <taxon>Thermoanaerobaculales</taxon>
        <taxon>Candidatus Sulfomarinibacteraceae</taxon>
        <taxon>Candidatus Sulfomarinibacter</taxon>
    </lineage>
</organism>
<dbReference type="Pfam" id="PF00625">
    <property type="entry name" value="Guanylate_kin"/>
    <property type="match status" value="1"/>
</dbReference>
<proteinExistence type="inferred from homology"/>
<evidence type="ECO:0000256" key="8">
    <source>
        <dbReference type="ARBA" id="ARBA00030128"/>
    </source>
</evidence>
<evidence type="ECO:0000256" key="9">
    <source>
        <dbReference type="HAMAP-Rule" id="MF_00328"/>
    </source>
</evidence>
<comment type="function">
    <text evidence="9">Essential for recycling GMP and indirectly, cGMP.</text>
</comment>
<dbReference type="GO" id="GO:0005524">
    <property type="term" value="F:ATP binding"/>
    <property type="evidence" value="ECO:0007669"/>
    <property type="project" value="UniProtKB-UniRule"/>
</dbReference>
<accession>A0A8J7CMX7</accession>
<evidence type="ECO:0000256" key="6">
    <source>
        <dbReference type="ARBA" id="ARBA00022777"/>
    </source>
</evidence>
<comment type="subcellular location">
    <subcellularLocation>
        <location evidence="9">Cytoplasm</location>
    </subcellularLocation>
</comment>
<dbReference type="EC" id="2.7.4.8" evidence="2 9"/>
<dbReference type="Gene3D" id="3.30.63.10">
    <property type="entry name" value="Guanylate Kinase phosphate binding domain"/>
    <property type="match status" value="1"/>
</dbReference>
<dbReference type="InterPro" id="IPR008144">
    <property type="entry name" value="Guanylate_kin-like_dom"/>
</dbReference>
<evidence type="ECO:0000313" key="12">
    <source>
        <dbReference type="Proteomes" id="UP000598633"/>
    </source>
</evidence>
<evidence type="ECO:0000313" key="11">
    <source>
        <dbReference type="EMBL" id="MBD3869958.1"/>
    </source>
</evidence>
<dbReference type="PANTHER" id="PTHR23117">
    <property type="entry name" value="GUANYLATE KINASE-RELATED"/>
    <property type="match status" value="1"/>
</dbReference>
<evidence type="ECO:0000256" key="1">
    <source>
        <dbReference type="ARBA" id="ARBA00005790"/>
    </source>
</evidence>
<dbReference type="InterPro" id="IPR017665">
    <property type="entry name" value="Guanylate_kinase"/>
</dbReference>
<dbReference type="HAMAP" id="MF_00328">
    <property type="entry name" value="Guanylate_kinase"/>
    <property type="match status" value="1"/>
</dbReference>
<name>A0A8J7CMX7_9BACT</name>
<keyword evidence="4 9" id="KW-0808">Transferase</keyword>
<comment type="catalytic activity">
    <reaction evidence="9">
        <text>GMP + ATP = GDP + ADP</text>
        <dbReference type="Rhea" id="RHEA:20780"/>
        <dbReference type="ChEBI" id="CHEBI:30616"/>
        <dbReference type="ChEBI" id="CHEBI:58115"/>
        <dbReference type="ChEBI" id="CHEBI:58189"/>
        <dbReference type="ChEBI" id="CHEBI:456216"/>
        <dbReference type="EC" id="2.7.4.8"/>
    </reaction>
</comment>
<protein>
    <recommendedName>
        <fullName evidence="3 9">Guanylate kinase</fullName>
        <ecNumber evidence="2 9">2.7.4.8</ecNumber>
    </recommendedName>
    <alternativeName>
        <fullName evidence="8 9">GMP kinase</fullName>
    </alternativeName>
</protein>
<keyword evidence="6 9" id="KW-0418">Kinase</keyword>
<dbReference type="InterPro" id="IPR008145">
    <property type="entry name" value="GK/Ca_channel_bsu"/>
</dbReference>
<dbReference type="PROSITE" id="PS00856">
    <property type="entry name" value="GUANYLATE_KINASE_1"/>
    <property type="match status" value="1"/>
</dbReference>
<sequence>MRVFDRSGILFIVSSPSGGGKTTLIRETIVRLAEHDIVGHFSISHTTRPPRPAETDGVDYHFVDDETFESMVQRGDFLEWAEYADYRYGTSRGAVEEQLAAGCDVFLDIEVQGANQVKTLMPEVVKIFVYPPSYEVLETRLKKRRQDPPEAIQKRLQWALREFQVAGEFDYAIINDRLGEAVNALFGICIAEHQKPTRMNARLDAIRKAFQESLEKDFAQ</sequence>
<evidence type="ECO:0000256" key="3">
    <source>
        <dbReference type="ARBA" id="ARBA00016296"/>
    </source>
</evidence>
<dbReference type="AlphaFoldDB" id="A0A8J7CMX7"/>
<dbReference type="PANTHER" id="PTHR23117:SF13">
    <property type="entry name" value="GUANYLATE KINASE"/>
    <property type="match status" value="1"/>
</dbReference>
<dbReference type="Proteomes" id="UP000598633">
    <property type="component" value="Unassembled WGS sequence"/>
</dbReference>
<dbReference type="GO" id="GO:0005829">
    <property type="term" value="C:cytosol"/>
    <property type="evidence" value="ECO:0007669"/>
    <property type="project" value="TreeGrafter"/>
</dbReference>
<dbReference type="Gene3D" id="3.40.50.300">
    <property type="entry name" value="P-loop containing nucleotide triphosphate hydrolases"/>
    <property type="match status" value="1"/>
</dbReference>
<dbReference type="PROSITE" id="PS50052">
    <property type="entry name" value="GUANYLATE_KINASE_2"/>
    <property type="match status" value="1"/>
</dbReference>
<evidence type="ECO:0000256" key="7">
    <source>
        <dbReference type="ARBA" id="ARBA00022840"/>
    </source>
</evidence>
<comment type="similarity">
    <text evidence="1 9">Belongs to the guanylate kinase family.</text>
</comment>
<dbReference type="InterPro" id="IPR020590">
    <property type="entry name" value="Guanylate_kinase_CS"/>
</dbReference>
<dbReference type="FunFam" id="3.30.63.10:FF:000002">
    <property type="entry name" value="Guanylate kinase 1"/>
    <property type="match status" value="1"/>
</dbReference>
<comment type="caution">
    <text evidence="11">The sequence shown here is derived from an EMBL/GenBank/DDBJ whole genome shotgun (WGS) entry which is preliminary data.</text>
</comment>